<feature type="domain" description="Carbohydrate kinase PfkB" evidence="4">
    <location>
        <begin position="15"/>
        <end position="260"/>
    </location>
</feature>
<evidence type="ECO:0000259" key="4">
    <source>
        <dbReference type="Pfam" id="PF00294"/>
    </source>
</evidence>
<evidence type="ECO:0000256" key="2">
    <source>
        <dbReference type="ARBA" id="ARBA00022679"/>
    </source>
</evidence>
<reference evidence="5 6" key="1">
    <citation type="submission" date="2021-01" db="EMBL/GenBank/DDBJ databases">
        <title>Genome public.</title>
        <authorList>
            <person name="Liu C."/>
            <person name="Sun Q."/>
        </authorList>
    </citation>
    <scope>NUCLEOTIDE SEQUENCE [LARGE SCALE GENOMIC DNA]</scope>
    <source>
        <strain evidence="5 6">YIM B02564</strain>
    </source>
</reference>
<dbReference type="SUPFAM" id="SSF53613">
    <property type="entry name" value="Ribokinase-like"/>
    <property type="match status" value="1"/>
</dbReference>
<sequence>MKLVAIGDNCIDFYEQTNQAFSGGNAVNVAVYFHRNGGESAYIGAVGTDEFGQVLLNGLKAKGVDVSHVHVEEGTTAVTQVELVNGDRVFGDYNEGVMEHFKLREEDYEFIKNFDIVTSGFWGHVHQDFKYFHEQGIKTAFDFATKLDDPLVGEVIPYIDYAFFSYDGEDINWIKEFMKKLHHYDGQLIIVTRGDKGSIVYDGKDFHEFGIIPCEVVDTIGAGDSYIAGFLMASLKGLPIVERMKFGAETSAVTIGYNGAW</sequence>
<organism evidence="5 6">
    <name type="scientific">Neobacillus paridis</name>
    <dbReference type="NCBI Taxonomy" id="2803862"/>
    <lineage>
        <taxon>Bacteria</taxon>
        <taxon>Bacillati</taxon>
        <taxon>Bacillota</taxon>
        <taxon>Bacilli</taxon>
        <taxon>Bacillales</taxon>
        <taxon>Bacillaceae</taxon>
        <taxon>Neobacillus</taxon>
    </lineage>
</organism>
<dbReference type="PROSITE" id="PS00584">
    <property type="entry name" value="PFKB_KINASES_2"/>
    <property type="match status" value="1"/>
</dbReference>
<gene>
    <name evidence="5" type="primary">frlD</name>
    <name evidence="5" type="ORF">JK635_19340</name>
</gene>
<dbReference type="PANTHER" id="PTHR43085:SF41">
    <property type="entry name" value="FRUCTOSELYSINE 6-KINASE"/>
    <property type="match status" value="1"/>
</dbReference>
<dbReference type="Gene3D" id="3.40.1190.20">
    <property type="match status" value="1"/>
</dbReference>
<accession>A0ABS1TTF3</accession>
<dbReference type="NCBIfam" id="NF007321">
    <property type="entry name" value="PRK09813.1"/>
    <property type="match status" value="1"/>
</dbReference>
<dbReference type="EMBL" id="JAESWB010000319">
    <property type="protein sequence ID" value="MBL4954319.1"/>
    <property type="molecule type" value="Genomic_DNA"/>
</dbReference>
<evidence type="ECO:0000256" key="3">
    <source>
        <dbReference type="ARBA" id="ARBA00022777"/>
    </source>
</evidence>
<keyword evidence="3" id="KW-0418">Kinase</keyword>
<evidence type="ECO:0000256" key="1">
    <source>
        <dbReference type="ARBA" id="ARBA00010688"/>
    </source>
</evidence>
<protein>
    <submittedName>
        <fullName evidence="5">Fructoselysine 6-kinase</fullName>
    </submittedName>
</protein>
<keyword evidence="6" id="KW-1185">Reference proteome</keyword>
<keyword evidence="2" id="KW-0808">Transferase</keyword>
<name>A0ABS1TTF3_9BACI</name>
<dbReference type="PANTHER" id="PTHR43085">
    <property type="entry name" value="HEXOKINASE FAMILY MEMBER"/>
    <property type="match status" value="1"/>
</dbReference>
<dbReference type="InterPro" id="IPR002173">
    <property type="entry name" value="Carboh/pur_kinase_PfkB_CS"/>
</dbReference>
<proteinExistence type="inferred from homology"/>
<evidence type="ECO:0000313" key="5">
    <source>
        <dbReference type="EMBL" id="MBL4954319.1"/>
    </source>
</evidence>
<comment type="similarity">
    <text evidence="1">Belongs to the carbohydrate kinase PfkB family.</text>
</comment>
<dbReference type="InterPro" id="IPR050306">
    <property type="entry name" value="PfkB_Carbo_kinase"/>
</dbReference>
<dbReference type="RefSeq" id="WP_202655574.1">
    <property type="nucleotide sequence ID" value="NZ_JAESWB010000319.1"/>
</dbReference>
<dbReference type="Proteomes" id="UP000623967">
    <property type="component" value="Unassembled WGS sequence"/>
</dbReference>
<evidence type="ECO:0000313" key="6">
    <source>
        <dbReference type="Proteomes" id="UP000623967"/>
    </source>
</evidence>
<comment type="caution">
    <text evidence="5">The sequence shown here is derived from an EMBL/GenBank/DDBJ whole genome shotgun (WGS) entry which is preliminary data.</text>
</comment>
<dbReference type="Pfam" id="PF00294">
    <property type="entry name" value="PfkB"/>
    <property type="match status" value="1"/>
</dbReference>
<dbReference type="InterPro" id="IPR011611">
    <property type="entry name" value="PfkB_dom"/>
</dbReference>
<dbReference type="InterPro" id="IPR029056">
    <property type="entry name" value="Ribokinase-like"/>
</dbReference>